<dbReference type="OrthoDB" id="106933at2157"/>
<evidence type="ECO:0000313" key="3">
    <source>
        <dbReference type="Proteomes" id="UP000245657"/>
    </source>
</evidence>
<dbReference type="InterPro" id="IPR000014">
    <property type="entry name" value="PAS"/>
</dbReference>
<comment type="caution">
    <text evidence="2">The sequence shown here is derived from an EMBL/GenBank/DDBJ whole genome shotgun (WGS) entry which is preliminary data.</text>
</comment>
<dbReference type="NCBIfam" id="TIGR00229">
    <property type="entry name" value="sensory_box"/>
    <property type="match status" value="1"/>
</dbReference>
<protein>
    <recommendedName>
        <fullName evidence="1">PAS domain-containing protein</fullName>
    </recommendedName>
</protein>
<feature type="domain" description="PAS" evidence="1">
    <location>
        <begin position="46"/>
        <end position="146"/>
    </location>
</feature>
<dbReference type="CDD" id="cd00130">
    <property type="entry name" value="PAS"/>
    <property type="match status" value="1"/>
</dbReference>
<dbReference type="InterPro" id="IPR035965">
    <property type="entry name" value="PAS-like_dom_sf"/>
</dbReference>
<evidence type="ECO:0000259" key="1">
    <source>
        <dbReference type="Pfam" id="PF13426"/>
    </source>
</evidence>
<dbReference type="Proteomes" id="UP000245657">
    <property type="component" value="Unassembled WGS sequence"/>
</dbReference>
<dbReference type="RefSeq" id="WP_109968076.1">
    <property type="nucleotide sequence ID" value="NZ_CP176093.1"/>
</dbReference>
<dbReference type="Pfam" id="PF13426">
    <property type="entry name" value="PAS_9"/>
    <property type="match status" value="1"/>
</dbReference>
<dbReference type="GeneID" id="97548758"/>
<keyword evidence="3" id="KW-1185">Reference proteome</keyword>
<name>A0A2V2MWM6_9EURY</name>
<reference evidence="2 3" key="1">
    <citation type="submission" date="2018-05" db="EMBL/GenBank/DDBJ databases">
        <title>Draft genome of Methanospirillum lacunae Ki8-1.</title>
        <authorList>
            <person name="Dueholm M.S."/>
            <person name="Nielsen P.H."/>
            <person name="Bakmann L.F."/>
            <person name="Otzen D.E."/>
        </authorList>
    </citation>
    <scope>NUCLEOTIDE SEQUENCE [LARGE SCALE GENOMIC DNA]</scope>
    <source>
        <strain evidence="2 3">Ki8-1</strain>
    </source>
</reference>
<dbReference type="Gene3D" id="3.30.450.20">
    <property type="entry name" value="PAS domain"/>
    <property type="match status" value="1"/>
</dbReference>
<evidence type="ECO:0000313" key="2">
    <source>
        <dbReference type="EMBL" id="PWR72564.1"/>
    </source>
</evidence>
<dbReference type="EMBL" id="QGMY01000006">
    <property type="protein sequence ID" value="PWR72564.1"/>
    <property type="molecule type" value="Genomic_DNA"/>
</dbReference>
<dbReference type="AlphaFoldDB" id="A0A2V2MWM6"/>
<gene>
    <name evidence="2" type="ORF">DK846_06245</name>
</gene>
<organism evidence="2 3">
    <name type="scientific">Methanospirillum lacunae</name>
    <dbReference type="NCBI Taxonomy" id="668570"/>
    <lineage>
        <taxon>Archaea</taxon>
        <taxon>Methanobacteriati</taxon>
        <taxon>Methanobacteriota</taxon>
        <taxon>Stenosarchaea group</taxon>
        <taxon>Methanomicrobia</taxon>
        <taxon>Methanomicrobiales</taxon>
        <taxon>Methanospirillaceae</taxon>
        <taxon>Methanospirillum</taxon>
    </lineage>
</organism>
<accession>A0A2V2MWM6</accession>
<dbReference type="SUPFAM" id="SSF55785">
    <property type="entry name" value="PYP-like sensor domain (PAS domain)"/>
    <property type="match status" value="1"/>
</dbReference>
<sequence length="240" mass="27342">MTLPNPENNGSINKTNPDRCHLLDRVKKQTLASDIRWGTLFREVADPIIIGDEEGILVCNPCFEKLTGLTSEQILGYQISHLPMCHSHPEDCSLFITYWKDSTYSGKRFSWSFTSTHNKKIVLDMQIVFVTIEGNTFRFCIGRDITRETELIEEQEISLRQIDKNMAQLAALNDEIRNPLTLIAMSAGVNPGPEQTKILEGVHMINSLVDRLDQGFTESEKVRKFLKRTIHDFGTALDEE</sequence>
<proteinExistence type="predicted"/>